<dbReference type="Pfam" id="PF03544">
    <property type="entry name" value="TonB_C"/>
    <property type="match status" value="1"/>
</dbReference>
<evidence type="ECO:0000256" key="10">
    <source>
        <dbReference type="SAM" id="MobiDB-lite"/>
    </source>
</evidence>
<dbReference type="PROSITE" id="PS52015">
    <property type="entry name" value="TONB_CTD"/>
    <property type="match status" value="1"/>
</dbReference>
<dbReference type="PANTHER" id="PTHR33446:SF2">
    <property type="entry name" value="PROTEIN TONB"/>
    <property type="match status" value="1"/>
</dbReference>
<dbReference type="NCBIfam" id="TIGR01352">
    <property type="entry name" value="tonB_Cterm"/>
    <property type="match status" value="1"/>
</dbReference>
<evidence type="ECO:0000313" key="12">
    <source>
        <dbReference type="EMBL" id="ADB17165.1"/>
    </source>
</evidence>
<reference evidence="12 13" key="1">
    <citation type="journal article" date="2009" name="Stand. Genomic Sci.">
        <title>Complete genome sequence of Pirellula staleyi type strain (ATCC 27377).</title>
        <authorList>
            <person name="Clum A."/>
            <person name="Tindall B.J."/>
            <person name="Sikorski J."/>
            <person name="Ivanova N."/>
            <person name="Mavrommatis K."/>
            <person name="Lucas S."/>
            <person name="Glavina del Rio T."/>
            <person name="Nolan M."/>
            <person name="Chen F."/>
            <person name="Tice H."/>
            <person name="Pitluck S."/>
            <person name="Cheng J.F."/>
            <person name="Chertkov O."/>
            <person name="Brettin T."/>
            <person name="Han C."/>
            <person name="Detter J.C."/>
            <person name="Kuske C."/>
            <person name="Bruce D."/>
            <person name="Goodwin L."/>
            <person name="Ovchinikova G."/>
            <person name="Pati A."/>
            <person name="Mikhailova N."/>
            <person name="Chen A."/>
            <person name="Palaniappan K."/>
            <person name="Land M."/>
            <person name="Hauser L."/>
            <person name="Chang Y.J."/>
            <person name="Jeffries C.D."/>
            <person name="Chain P."/>
            <person name="Rohde M."/>
            <person name="Goker M."/>
            <person name="Bristow J."/>
            <person name="Eisen J.A."/>
            <person name="Markowitz V."/>
            <person name="Hugenholtz P."/>
            <person name="Kyrpides N.C."/>
            <person name="Klenk H.P."/>
            <person name="Lapidus A."/>
        </authorList>
    </citation>
    <scope>NUCLEOTIDE SEQUENCE [LARGE SCALE GENOMIC DNA]</scope>
    <source>
        <strain evidence="13">ATCC 27377 / DSM 6068 / ICPB 4128</strain>
    </source>
</reference>
<feature type="compositionally biased region" description="Low complexity" evidence="10">
    <location>
        <begin position="221"/>
        <end position="241"/>
    </location>
</feature>
<dbReference type="STRING" id="530564.Psta_2496"/>
<evidence type="ECO:0000256" key="1">
    <source>
        <dbReference type="ARBA" id="ARBA00004383"/>
    </source>
</evidence>
<keyword evidence="3" id="KW-0813">Transport</keyword>
<evidence type="ECO:0000256" key="3">
    <source>
        <dbReference type="ARBA" id="ARBA00022448"/>
    </source>
</evidence>
<comment type="similarity">
    <text evidence="2">Belongs to the TonB family.</text>
</comment>
<dbReference type="SUPFAM" id="SSF74653">
    <property type="entry name" value="TolA/TonB C-terminal domain"/>
    <property type="match status" value="1"/>
</dbReference>
<feature type="compositionally biased region" description="Low complexity" evidence="10">
    <location>
        <begin position="190"/>
        <end position="204"/>
    </location>
</feature>
<evidence type="ECO:0000256" key="6">
    <source>
        <dbReference type="ARBA" id="ARBA00022692"/>
    </source>
</evidence>
<proteinExistence type="inferred from homology"/>
<protein>
    <submittedName>
        <fullName evidence="12">TonB family protein</fullName>
    </submittedName>
</protein>
<name>D2R4U9_PIRSD</name>
<evidence type="ECO:0000259" key="11">
    <source>
        <dbReference type="PROSITE" id="PS52015"/>
    </source>
</evidence>
<feature type="region of interest" description="Disordered" evidence="10">
    <location>
        <begin position="157"/>
        <end position="204"/>
    </location>
</feature>
<feature type="region of interest" description="Disordered" evidence="10">
    <location>
        <begin position="221"/>
        <end position="242"/>
    </location>
</feature>
<keyword evidence="8" id="KW-1133">Transmembrane helix</keyword>
<dbReference type="HOGENOM" id="CLU_818479_0_0_0"/>
<keyword evidence="13" id="KW-1185">Reference proteome</keyword>
<keyword evidence="9" id="KW-0472">Membrane</keyword>
<dbReference type="KEGG" id="psl:Psta_2496"/>
<accession>D2R4U9</accession>
<evidence type="ECO:0000256" key="4">
    <source>
        <dbReference type="ARBA" id="ARBA00022475"/>
    </source>
</evidence>
<dbReference type="InterPro" id="IPR037682">
    <property type="entry name" value="TonB_C"/>
</dbReference>
<keyword evidence="5" id="KW-0997">Cell inner membrane</keyword>
<feature type="compositionally biased region" description="Polar residues" evidence="10">
    <location>
        <begin position="169"/>
        <end position="182"/>
    </location>
</feature>
<evidence type="ECO:0000256" key="8">
    <source>
        <dbReference type="ARBA" id="ARBA00022989"/>
    </source>
</evidence>
<comment type="subcellular location">
    <subcellularLocation>
        <location evidence="1">Cell inner membrane</location>
        <topology evidence="1">Single-pass membrane protein</topology>
        <orientation evidence="1">Periplasmic side</orientation>
    </subcellularLocation>
</comment>
<dbReference type="InterPro" id="IPR006260">
    <property type="entry name" value="TonB/TolA_C"/>
</dbReference>
<keyword evidence="6" id="KW-0812">Transmembrane</keyword>
<dbReference type="GO" id="GO:0055085">
    <property type="term" value="P:transmembrane transport"/>
    <property type="evidence" value="ECO:0007669"/>
    <property type="project" value="InterPro"/>
</dbReference>
<evidence type="ECO:0000256" key="5">
    <source>
        <dbReference type="ARBA" id="ARBA00022519"/>
    </source>
</evidence>
<dbReference type="InterPro" id="IPR051045">
    <property type="entry name" value="TonB-dependent_transducer"/>
</dbReference>
<feature type="domain" description="TonB C-terminal" evidence="11">
    <location>
        <begin position="246"/>
        <end position="339"/>
    </location>
</feature>
<keyword evidence="7" id="KW-0653">Protein transport</keyword>
<evidence type="ECO:0000313" key="13">
    <source>
        <dbReference type="Proteomes" id="UP000001887"/>
    </source>
</evidence>
<dbReference type="GO" id="GO:0098797">
    <property type="term" value="C:plasma membrane protein complex"/>
    <property type="evidence" value="ECO:0007669"/>
    <property type="project" value="TreeGrafter"/>
</dbReference>
<keyword evidence="4" id="KW-1003">Cell membrane</keyword>
<dbReference type="AlphaFoldDB" id="D2R4U9"/>
<evidence type="ECO:0000256" key="9">
    <source>
        <dbReference type="ARBA" id="ARBA00023136"/>
    </source>
</evidence>
<feature type="compositionally biased region" description="Low complexity" evidence="10">
    <location>
        <begin position="77"/>
        <end position="101"/>
    </location>
</feature>
<dbReference type="eggNOG" id="COG0810">
    <property type="taxonomic scope" value="Bacteria"/>
</dbReference>
<dbReference type="GO" id="GO:0031992">
    <property type="term" value="F:energy transducer activity"/>
    <property type="evidence" value="ECO:0007669"/>
    <property type="project" value="TreeGrafter"/>
</dbReference>
<dbReference type="GO" id="GO:0015031">
    <property type="term" value="P:protein transport"/>
    <property type="evidence" value="ECO:0007669"/>
    <property type="project" value="UniProtKB-KW"/>
</dbReference>
<dbReference type="Proteomes" id="UP000001887">
    <property type="component" value="Chromosome"/>
</dbReference>
<gene>
    <name evidence="12" type="ordered locus">Psta_2496</name>
</gene>
<dbReference type="EMBL" id="CP001848">
    <property type="protein sequence ID" value="ADB17165.1"/>
    <property type="molecule type" value="Genomic_DNA"/>
</dbReference>
<dbReference type="PANTHER" id="PTHR33446">
    <property type="entry name" value="PROTEIN TONB-RELATED"/>
    <property type="match status" value="1"/>
</dbReference>
<feature type="region of interest" description="Disordered" evidence="10">
    <location>
        <begin position="77"/>
        <end position="114"/>
    </location>
</feature>
<evidence type="ECO:0000256" key="2">
    <source>
        <dbReference type="ARBA" id="ARBA00006555"/>
    </source>
</evidence>
<organism evidence="12 13">
    <name type="scientific">Pirellula staleyi (strain ATCC 27377 / DSM 6068 / ICPB 4128)</name>
    <name type="common">Pirella staleyi</name>
    <dbReference type="NCBI Taxonomy" id="530564"/>
    <lineage>
        <taxon>Bacteria</taxon>
        <taxon>Pseudomonadati</taxon>
        <taxon>Planctomycetota</taxon>
        <taxon>Planctomycetia</taxon>
        <taxon>Pirellulales</taxon>
        <taxon>Pirellulaceae</taxon>
        <taxon>Pirellula</taxon>
    </lineage>
</organism>
<evidence type="ECO:0000256" key="7">
    <source>
        <dbReference type="ARBA" id="ARBA00022927"/>
    </source>
</evidence>
<sequence>MSAENPIENSPLSDEALALVENTARSASHSRHFVSGLVGSKVVHASAVAAIMALSSLEFFSYSPPLGQSAIEISSAPSMPSQAAAQSSATITPAEQTPAEEPAADPRPVELVSPPLSAEDIPLEERALQAPARLVAVVDQGELAPSESQLLEGEIAPASTADASDPMTAATSLSRSTQTSATDVPPTPQSPTTTSLPRTAATTPPTATAVVMQLPQSVTEPAALPSETASTPSAASTAAMSDRGSEQAPLLVSLYCPEPSYPPELLVRRITATVKLRLKISEQGNVASATVVQSSGYPAMDKAAVDAVLKWRFEPARRLGMAVAIDVIKPFRFEPKIQE</sequence>
<dbReference type="Gene3D" id="3.30.1150.10">
    <property type="match status" value="1"/>
</dbReference>